<dbReference type="Pfam" id="PF11042">
    <property type="entry name" value="DUF2750"/>
    <property type="match status" value="1"/>
</dbReference>
<name>A0ABQ1HY57_9ALTE</name>
<evidence type="ECO:0008006" key="3">
    <source>
        <dbReference type="Google" id="ProtNLM"/>
    </source>
</evidence>
<evidence type="ECO:0000313" key="1">
    <source>
        <dbReference type="EMBL" id="GGA93322.1"/>
    </source>
</evidence>
<protein>
    <recommendedName>
        <fullName evidence="3">DUF2750 domain-containing protein</fullName>
    </recommendedName>
</protein>
<reference evidence="2" key="1">
    <citation type="journal article" date="2019" name="Int. J. Syst. Evol. Microbiol.">
        <title>The Global Catalogue of Microorganisms (GCM) 10K type strain sequencing project: providing services to taxonomists for standard genome sequencing and annotation.</title>
        <authorList>
            <consortium name="The Broad Institute Genomics Platform"/>
            <consortium name="The Broad Institute Genome Sequencing Center for Infectious Disease"/>
            <person name="Wu L."/>
            <person name="Ma J."/>
        </authorList>
    </citation>
    <scope>NUCLEOTIDE SEQUENCE [LARGE SCALE GENOMIC DNA]</scope>
    <source>
        <strain evidence="2">CGMCC 1.10131</strain>
    </source>
</reference>
<organism evidence="1 2">
    <name type="scientific">Agarivorans gilvus</name>
    <dbReference type="NCBI Taxonomy" id="680279"/>
    <lineage>
        <taxon>Bacteria</taxon>
        <taxon>Pseudomonadati</taxon>
        <taxon>Pseudomonadota</taxon>
        <taxon>Gammaproteobacteria</taxon>
        <taxon>Alteromonadales</taxon>
        <taxon>Alteromonadaceae</taxon>
        <taxon>Agarivorans</taxon>
    </lineage>
</organism>
<dbReference type="InterPro" id="IPR021284">
    <property type="entry name" value="DUF2750"/>
</dbReference>
<accession>A0ABQ1HY57</accession>
<dbReference type="Proteomes" id="UP000651977">
    <property type="component" value="Unassembled WGS sequence"/>
</dbReference>
<keyword evidence="2" id="KW-1185">Reference proteome</keyword>
<dbReference type="EMBL" id="BMDY01000001">
    <property type="protein sequence ID" value="GGA93322.1"/>
    <property type="molecule type" value="Genomic_DNA"/>
</dbReference>
<gene>
    <name evidence="1" type="ORF">GCM10007414_02480</name>
</gene>
<comment type="caution">
    <text evidence="1">The sequence shown here is derived from an EMBL/GenBank/DDBJ whole genome shotgun (WGS) entry which is preliminary data.</text>
</comment>
<evidence type="ECO:0000313" key="2">
    <source>
        <dbReference type="Proteomes" id="UP000651977"/>
    </source>
</evidence>
<dbReference type="RefSeq" id="WP_055731851.1">
    <property type="nucleotide sequence ID" value="NZ_BMDY01000001.1"/>
</dbReference>
<sequence>MANSTPPDALANIAKADSESRLQYLVKESRKQQQLWILIDDDGCVMLNSEDEDCVPVWPNQEFAAAWATGDWQHCKPESISLAKWKSRWTDGLSDDELYVAVFPNDQEEGLILSPYEFEELLNKGS</sequence>
<proteinExistence type="predicted"/>